<dbReference type="SUPFAM" id="SSF56645">
    <property type="entry name" value="Acyl-CoA dehydrogenase NM domain-like"/>
    <property type="match status" value="1"/>
</dbReference>
<feature type="domain" description="Acyl-CoA dehydrogenase/oxidase C-terminal" evidence="6">
    <location>
        <begin position="223"/>
        <end position="344"/>
    </location>
</feature>
<evidence type="ECO:0000313" key="8">
    <source>
        <dbReference type="Proteomes" id="UP000515663"/>
    </source>
</evidence>
<protein>
    <submittedName>
        <fullName evidence="7">Acyl-CoA/acyl-ACP dehydrogenase</fullName>
    </submittedName>
</protein>
<dbReference type="GO" id="GO:0003995">
    <property type="term" value="F:acyl-CoA dehydrogenase activity"/>
    <property type="evidence" value="ECO:0007669"/>
    <property type="project" value="TreeGrafter"/>
</dbReference>
<dbReference type="KEGG" id="gji:H1R19_18250"/>
<keyword evidence="3" id="KW-0285">Flavoprotein</keyword>
<dbReference type="InterPro" id="IPR037069">
    <property type="entry name" value="AcylCoA_DH/ox_N_sf"/>
</dbReference>
<dbReference type="SUPFAM" id="SSF47203">
    <property type="entry name" value="Acyl-CoA dehydrogenase C-terminal domain-like"/>
    <property type="match status" value="1"/>
</dbReference>
<evidence type="ECO:0000256" key="2">
    <source>
        <dbReference type="ARBA" id="ARBA00009347"/>
    </source>
</evidence>
<dbReference type="Gene3D" id="2.40.110.10">
    <property type="entry name" value="Butyryl-CoA Dehydrogenase, subunit A, domain 2"/>
    <property type="match status" value="1"/>
</dbReference>
<evidence type="ECO:0000313" key="7">
    <source>
        <dbReference type="EMBL" id="QMT00805.1"/>
    </source>
</evidence>
<dbReference type="Gene3D" id="1.10.540.10">
    <property type="entry name" value="Acyl-CoA dehydrogenase/oxidase, N-terminal domain"/>
    <property type="match status" value="1"/>
</dbReference>
<name>A0A7D7LQH1_9ACTN</name>
<reference evidence="8" key="1">
    <citation type="submission" date="2020-07" db="EMBL/GenBank/DDBJ databases">
        <title>novel species isolated from the respiratory tract of Marmot.</title>
        <authorList>
            <person name="Zhang G."/>
        </authorList>
    </citation>
    <scope>NUCLEOTIDE SEQUENCE [LARGE SCALE GENOMIC DNA]</scope>
    <source>
        <strain evidence="8">686</strain>
    </source>
</reference>
<evidence type="ECO:0000256" key="1">
    <source>
        <dbReference type="ARBA" id="ARBA00001974"/>
    </source>
</evidence>
<dbReference type="Proteomes" id="UP000515663">
    <property type="component" value="Chromosome"/>
</dbReference>
<comment type="similarity">
    <text evidence="2">Belongs to the acyl-CoA dehydrogenase family.</text>
</comment>
<evidence type="ECO:0000256" key="4">
    <source>
        <dbReference type="ARBA" id="ARBA00022827"/>
    </source>
</evidence>
<evidence type="ECO:0000256" key="5">
    <source>
        <dbReference type="ARBA" id="ARBA00023002"/>
    </source>
</evidence>
<dbReference type="Pfam" id="PF00441">
    <property type="entry name" value="Acyl-CoA_dh_1"/>
    <property type="match status" value="1"/>
</dbReference>
<dbReference type="AlphaFoldDB" id="A0A7D7LQH1"/>
<gene>
    <name evidence="7" type="ORF">H1R19_18250</name>
</gene>
<dbReference type="EMBL" id="CP059491">
    <property type="protein sequence ID" value="QMT00805.1"/>
    <property type="molecule type" value="Genomic_DNA"/>
</dbReference>
<dbReference type="InterPro" id="IPR046373">
    <property type="entry name" value="Acyl-CoA_Oxase/DH_mid-dom_sf"/>
</dbReference>
<dbReference type="PANTHER" id="PTHR43884">
    <property type="entry name" value="ACYL-COA DEHYDROGENASE"/>
    <property type="match status" value="1"/>
</dbReference>
<keyword evidence="4" id="KW-0274">FAD</keyword>
<proteinExistence type="inferred from homology"/>
<dbReference type="PANTHER" id="PTHR43884:SF20">
    <property type="entry name" value="ACYL-COA DEHYDROGENASE FADE28"/>
    <property type="match status" value="1"/>
</dbReference>
<comment type="cofactor">
    <cofactor evidence="1">
        <name>FAD</name>
        <dbReference type="ChEBI" id="CHEBI:57692"/>
    </cofactor>
</comment>
<dbReference type="InterPro" id="IPR009100">
    <property type="entry name" value="AcylCoA_DH/oxidase_NM_dom_sf"/>
</dbReference>
<evidence type="ECO:0000259" key="6">
    <source>
        <dbReference type="Pfam" id="PF00441"/>
    </source>
</evidence>
<dbReference type="Gene3D" id="1.20.140.10">
    <property type="entry name" value="Butyryl-CoA Dehydrogenase, subunit A, domain 3"/>
    <property type="match status" value="1"/>
</dbReference>
<dbReference type="InterPro" id="IPR036250">
    <property type="entry name" value="AcylCo_DH-like_C"/>
</dbReference>
<dbReference type="InterPro" id="IPR009075">
    <property type="entry name" value="AcylCo_DH/oxidase_C"/>
</dbReference>
<evidence type="ECO:0000256" key="3">
    <source>
        <dbReference type="ARBA" id="ARBA00022630"/>
    </source>
</evidence>
<dbReference type="RefSeq" id="WP_219849746.1">
    <property type="nucleotide sequence ID" value="NZ_CP059491.1"/>
</dbReference>
<keyword evidence="8" id="KW-1185">Reference proteome</keyword>
<accession>A0A7D7LQH1</accession>
<sequence>MIRTLTDEDRMIAEVAGELFEGHPRIPKDDEPRARYDTATWRPAADVGLASLGMPAEVDGIEGFAALGEVLIGAGRALSPLPILGSVVTVQQLIALAVRDEQRVGLLTDLVSGVSIGTLVAGHRGNAVRVEGPADQPRLRGSVDAVLDAASADLVLVTAAGPAGVVLYRVEPRDAGFTAKRTRSVDLTREYTRVELDDCPAQPVSTEDLDAALRRVEDLATVARACEQLGAARRCLEMTTQYVAERIQFGRPLGSFQAVKHQCADLAVAIDDAESAVVHAVWAADSSPEGLPLAAAMAGAVCSRVAYRAADTAVHLHGGIGFTWEHPAHLYFRRAVTDTAVYGDEAHFQERFLDASGVRLQLDDAVPSPHRSSQEQGVTP</sequence>
<organism evidence="7 8">
    <name type="scientific">Gordonia jinghuaiqii</name>
    <dbReference type="NCBI Taxonomy" id="2758710"/>
    <lineage>
        <taxon>Bacteria</taxon>
        <taxon>Bacillati</taxon>
        <taxon>Actinomycetota</taxon>
        <taxon>Actinomycetes</taxon>
        <taxon>Mycobacteriales</taxon>
        <taxon>Gordoniaceae</taxon>
        <taxon>Gordonia</taxon>
    </lineage>
</organism>
<dbReference type="GO" id="GO:0050660">
    <property type="term" value="F:flavin adenine dinucleotide binding"/>
    <property type="evidence" value="ECO:0007669"/>
    <property type="project" value="InterPro"/>
</dbReference>
<keyword evidence="5" id="KW-0560">Oxidoreductase</keyword>